<dbReference type="InterPro" id="IPR012340">
    <property type="entry name" value="NA-bd_OB-fold"/>
</dbReference>
<comment type="caution">
    <text evidence="6">The sequence shown here is derived from an EMBL/GenBank/DDBJ whole genome shotgun (WGS) entry which is preliminary data.</text>
</comment>
<feature type="binding site" evidence="4">
    <location>
        <position position="333"/>
    </location>
    <ligand>
        <name>S-adenosyl-L-methionine</name>
        <dbReference type="ChEBI" id="CHEBI:59789"/>
    </ligand>
</feature>
<sequence>MILHKNDEYDVDIIDISYEGLGVAKINGITIFIPNSITGEKVHVAITKVCKNYCFARVINFLKISSKRRKEVDHRYTQTGIAPLQHLKYNEQLKFKQKRIIELLKKQNMDNVKVEETIPSPIENHYRNKAQIPVRLVNGQIETGFYKKGSHTLVPIEDFYIQDKEIDDLIVLIRNLLRKYNIEPFDELHNSGIIKNIVVRRSKCTHEIMLVLVTKTKNVPFLDELINNIIHENGDVVSIIQNINSRNTNVILSDKNVLLYGKDRIEDKILNHVFRISANSFYQINPYQTDNLYKLLIDKLELKNTDNVIDAYCGIGTIGISLADYVNKVYGIEIVQDAINDAIKNAKLNNIDNIKFSVGNVENYLNEFNYFNPSVMVVDPPRKGLVSEFIDAVANFNINKIGYVSCNPATLVRDIHHFYNLGYKIKENKIYPVDQFPQTPHIESVTILERS</sequence>
<evidence type="ECO:0000313" key="7">
    <source>
        <dbReference type="Proteomes" id="UP000823614"/>
    </source>
</evidence>
<dbReference type="FunFam" id="2.40.50.1070:FF:000003">
    <property type="entry name" value="23S rRNA (Uracil-5-)-methyltransferase RumA"/>
    <property type="match status" value="1"/>
</dbReference>
<reference evidence="6" key="1">
    <citation type="submission" date="2020-10" db="EMBL/GenBank/DDBJ databases">
        <authorList>
            <person name="Gilroy R."/>
        </authorList>
    </citation>
    <scope>NUCLEOTIDE SEQUENCE</scope>
    <source>
        <strain evidence="6">C6-149</strain>
    </source>
</reference>
<dbReference type="NCBIfam" id="TIGR00479">
    <property type="entry name" value="rumA"/>
    <property type="match status" value="1"/>
</dbReference>
<feature type="domain" description="TRAM" evidence="5">
    <location>
        <begin position="2"/>
        <end position="60"/>
    </location>
</feature>
<dbReference type="GO" id="GO:0070041">
    <property type="term" value="F:rRNA (uridine-C5-)-methyltransferase activity"/>
    <property type="evidence" value="ECO:0007669"/>
    <property type="project" value="TreeGrafter"/>
</dbReference>
<reference evidence="6" key="2">
    <citation type="journal article" date="2021" name="PeerJ">
        <title>Extensive microbial diversity within the chicken gut microbiome revealed by metagenomics and culture.</title>
        <authorList>
            <person name="Gilroy R."/>
            <person name="Ravi A."/>
            <person name="Getino M."/>
            <person name="Pursley I."/>
            <person name="Horton D.L."/>
            <person name="Alikhan N.F."/>
            <person name="Baker D."/>
            <person name="Gharbi K."/>
            <person name="Hall N."/>
            <person name="Watson M."/>
            <person name="Adriaenssens E.M."/>
            <person name="Foster-Nyarko E."/>
            <person name="Jarju S."/>
            <person name="Secka A."/>
            <person name="Antonio M."/>
            <person name="Oren A."/>
            <person name="Chaudhuri R.R."/>
            <person name="La Ragione R."/>
            <person name="Hildebrand F."/>
            <person name="Pallen M.J."/>
        </authorList>
    </citation>
    <scope>NUCLEOTIDE SEQUENCE</scope>
    <source>
        <strain evidence="6">C6-149</strain>
    </source>
</reference>
<evidence type="ECO:0000256" key="2">
    <source>
        <dbReference type="ARBA" id="ARBA00022679"/>
    </source>
</evidence>
<dbReference type="EC" id="2.1.1.190" evidence="6"/>
<accession>A0A9D9E6D8</accession>
<dbReference type="SUPFAM" id="SSF50249">
    <property type="entry name" value="Nucleic acid-binding proteins"/>
    <property type="match status" value="1"/>
</dbReference>
<evidence type="ECO:0000256" key="3">
    <source>
        <dbReference type="ARBA" id="ARBA00022691"/>
    </source>
</evidence>
<evidence type="ECO:0000313" key="6">
    <source>
        <dbReference type="EMBL" id="MBO8441397.1"/>
    </source>
</evidence>
<dbReference type="SUPFAM" id="SSF53335">
    <property type="entry name" value="S-adenosyl-L-methionine-dependent methyltransferases"/>
    <property type="match status" value="1"/>
</dbReference>
<dbReference type="InterPro" id="IPR010280">
    <property type="entry name" value="U5_MeTrfase_fam"/>
</dbReference>
<name>A0A9D9E6D8_9LACO</name>
<feature type="binding site" evidence="4">
    <location>
        <position position="379"/>
    </location>
    <ligand>
        <name>S-adenosyl-L-methionine</name>
        <dbReference type="ChEBI" id="CHEBI:59789"/>
    </ligand>
</feature>
<feature type="binding site" evidence="4">
    <location>
        <position position="283"/>
    </location>
    <ligand>
        <name>S-adenosyl-L-methionine</name>
        <dbReference type="ChEBI" id="CHEBI:59789"/>
    </ligand>
</feature>
<dbReference type="Gene3D" id="3.40.50.150">
    <property type="entry name" value="Vaccinia Virus protein VP39"/>
    <property type="match status" value="1"/>
</dbReference>
<dbReference type="PROSITE" id="PS50926">
    <property type="entry name" value="TRAM"/>
    <property type="match status" value="1"/>
</dbReference>
<evidence type="ECO:0000256" key="1">
    <source>
        <dbReference type="ARBA" id="ARBA00022603"/>
    </source>
</evidence>
<evidence type="ECO:0000259" key="5">
    <source>
        <dbReference type="PROSITE" id="PS50926"/>
    </source>
</evidence>
<dbReference type="PANTHER" id="PTHR11061:SF30">
    <property type="entry name" value="TRNA (URACIL(54)-C(5))-METHYLTRANSFERASE"/>
    <property type="match status" value="1"/>
</dbReference>
<keyword evidence="3 4" id="KW-0949">S-adenosyl-L-methionine</keyword>
<dbReference type="Gene3D" id="2.40.50.140">
    <property type="entry name" value="Nucleic acid-binding proteins"/>
    <property type="match status" value="1"/>
</dbReference>
<dbReference type="CDD" id="cd02440">
    <property type="entry name" value="AdoMet_MTases"/>
    <property type="match status" value="1"/>
</dbReference>
<dbReference type="FunFam" id="3.40.50.150:FF:000009">
    <property type="entry name" value="23S rRNA (Uracil(1939)-C(5))-methyltransferase RlmD"/>
    <property type="match status" value="1"/>
</dbReference>
<feature type="active site" description="Nucleophile" evidence="4">
    <location>
        <position position="406"/>
    </location>
</feature>
<gene>
    <name evidence="6" type="primary">rlmD</name>
    <name evidence="6" type="ORF">IAA89_02995</name>
</gene>
<comment type="similarity">
    <text evidence="4">Belongs to the class I-like SAM-binding methyltransferase superfamily. RNA M5U methyltransferase family.</text>
</comment>
<dbReference type="PANTHER" id="PTHR11061">
    <property type="entry name" value="RNA M5U METHYLTRANSFERASE"/>
    <property type="match status" value="1"/>
</dbReference>
<dbReference type="InterPro" id="IPR002792">
    <property type="entry name" value="TRAM_dom"/>
</dbReference>
<protein>
    <submittedName>
        <fullName evidence="6">23S rRNA (Uracil(1939)-C(5))-methyltransferase RlmD</fullName>
        <ecNumber evidence="6">2.1.1.190</ecNumber>
    </submittedName>
</protein>
<dbReference type="InterPro" id="IPR030391">
    <property type="entry name" value="MeTrfase_TrmA_CS"/>
</dbReference>
<dbReference type="Gene3D" id="2.40.50.1070">
    <property type="match status" value="1"/>
</dbReference>
<organism evidence="6 7">
    <name type="scientific">Candidatus Gallilactobacillus intestinavium</name>
    <dbReference type="NCBI Taxonomy" id="2840838"/>
    <lineage>
        <taxon>Bacteria</taxon>
        <taxon>Bacillati</taxon>
        <taxon>Bacillota</taxon>
        <taxon>Bacilli</taxon>
        <taxon>Lactobacillales</taxon>
        <taxon>Lactobacillaceae</taxon>
        <taxon>Lactobacillaceae incertae sedis</taxon>
        <taxon>Candidatus Gallilactobacillus</taxon>
    </lineage>
</organism>
<dbReference type="PROSITE" id="PS01231">
    <property type="entry name" value="TRMA_2"/>
    <property type="match status" value="1"/>
</dbReference>
<dbReference type="GO" id="GO:0070475">
    <property type="term" value="P:rRNA base methylation"/>
    <property type="evidence" value="ECO:0007669"/>
    <property type="project" value="TreeGrafter"/>
</dbReference>
<dbReference type="EMBL" id="JADIMP010000051">
    <property type="protein sequence ID" value="MBO8441397.1"/>
    <property type="molecule type" value="Genomic_DNA"/>
</dbReference>
<dbReference type="PROSITE" id="PS51687">
    <property type="entry name" value="SAM_MT_RNA_M5U"/>
    <property type="match status" value="1"/>
</dbReference>
<dbReference type="Pfam" id="PF05958">
    <property type="entry name" value="tRNA_U5-meth_tr"/>
    <property type="match status" value="1"/>
</dbReference>
<keyword evidence="2 4" id="KW-0808">Transferase</keyword>
<dbReference type="InterPro" id="IPR029063">
    <property type="entry name" value="SAM-dependent_MTases_sf"/>
</dbReference>
<dbReference type="AlphaFoldDB" id="A0A9D9E6D8"/>
<evidence type="ECO:0000256" key="4">
    <source>
        <dbReference type="PROSITE-ProRule" id="PRU01024"/>
    </source>
</evidence>
<proteinExistence type="inferred from homology"/>
<dbReference type="Pfam" id="PF01938">
    <property type="entry name" value="TRAM"/>
    <property type="match status" value="1"/>
</dbReference>
<dbReference type="Proteomes" id="UP000823614">
    <property type="component" value="Unassembled WGS sequence"/>
</dbReference>
<feature type="binding site" evidence="4">
    <location>
        <position position="312"/>
    </location>
    <ligand>
        <name>S-adenosyl-L-methionine</name>
        <dbReference type="ChEBI" id="CHEBI:59789"/>
    </ligand>
</feature>
<keyword evidence="1 4" id="KW-0489">Methyltransferase</keyword>